<accession>A0A448XRB6</accession>
<proteinExistence type="predicted"/>
<sequence length="86" mass="9382">MRLGNKYWARVHRLDGVCSSKGHKVAVVDVSAHRLPSCLGSRRPERRDPLRRGGLDSCSLGVSELGIEVLRSSDGVLVGCCRLVLI</sequence>
<name>A0A448XRB6_9PLAT</name>
<dbReference type="AlphaFoldDB" id="A0A448XRB6"/>
<evidence type="ECO:0000313" key="2">
    <source>
        <dbReference type="Proteomes" id="UP000784294"/>
    </source>
</evidence>
<evidence type="ECO:0000313" key="1">
    <source>
        <dbReference type="EMBL" id="VEL43029.1"/>
    </source>
</evidence>
<dbReference type="Proteomes" id="UP000784294">
    <property type="component" value="Unassembled WGS sequence"/>
</dbReference>
<protein>
    <submittedName>
        <fullName evidence="1">Uncharacterized protein</fullName>
    </submittedName>
</protein>
<comment type="caution">
    <text evidence="1">The sequence shown here is derived from an EMBL/GenBank/DDBJ whole genome shotgun (WGS) entry which is preliminary data.</text>
</comment>
<gene>
    <name evidence="1" type="ORF">PXEA_LOCUS36469</name>
</gene>
<reference evidence="1" key="1">
    <citation type="submission" date="2018-11" db="EMBL/GenBank/DDBJ databases">
        <authorList>
            <consortium name="Pathogen Informatics"/>
        </authorList>
    </citation>
    <scope>NUCLEOTIDE SEQUENCE</scope>
</reference>
<dbReference type="EMBL" id="CAAALY010278320">
    <property type="protein sequence ID" value="VEL43029.1"/>
    <property type="molecule type" value="Genomic_DNA"/>
</dbReference>
<organism evidence="1 2">
    <name type="scientific">Protopolystoma xenopodis</name>
    <dbReference type="NCBI Taxonomy" id="117903"/>
    <lineage>
        <taxon>Eukaryota</taxon>
        <taxon>Metazoa</taxon>
        <taxon>Spiralia</taxon>
        <taxon>Lophotrochozoa</taxon>
        <taxon>Platyhelminthes</taxon>
        <taxon>Monogenea</taxon>
        <taxon>Polyopisthocotylea</taxon>
        <taxon>Polystomatidea</taxon>
        <taxon>Polystomatidae</taxon>
        <taxon>Protopolystoma</taxon>
    </lineage>
</organism>
<keyword evidence="2" id="KW-1185">Reference proteome</keyword>